<sequence>MISILPRARPFTYQGILAALLFLAGDLQAARTWHVDANGGDDERDGLSFATAFRSIQHAADLVGPGDEVILHPGVYAAPVTLRRHGKEDAPVTFRADKVAKNRVVLTGANTDLLSNPGGWTLEDESLRLYSRSYTGKEAGRVLYDGADLYPYSTLDGLKAYTTEAGPGPRHGYFHDVAAGRLYLRLHASGRYGSSDPSAHRIAVGKRDGFGMMLPGKGPGYVIIEGITFETPGDSAIYTEVSCITVRDCWFFGSPYGVRGTNKGRAQEAAAGPYDTASEVLIEHCEYTEISSFDDVSDLLRARQAVKADEQAEWSDIWHRKTTGKHGLPADKKNYENGIAVRMGRGWRVSHNDIHDCFEGLANDGMDLSVDTWIHDNVFARICDNAIETENHARDVRIFNNVFLDVLEPVSWQPLGGPPWPGPVWFYQNVVANTPEMAALWGNPPHETRGIFKMGISLKNWHDGKSVGVSKTDLAVPEPGLLFFNNTLFFPGGRLFSLLGSRDVPVANVIFANNRIATDFVASRQPESDLKPGHFKFFNNTVLDCRGAQEVAGKGGEVVSDLDAMGWVDPMAQNFHRKPGAARATDGIKMPGQDFVLPDSGALMPGEGWYPPKVGPRVDTQP</sequence>
<name>A0A4R7RZT5_9BACT</name>
<dbReference type="EMBL" id="SOCA01000004">
    <property type="protein sequence ID" value="TDU70618.1"/>
    <property type="molecule type" value="Genomic_DNA"/>
</dbReference>
<reference evidence="1 2" key="1">
    <citation type="submission" date="2019-03" db="EMBL/GenBank/DDBJ databases">
        <title>Genomic Encyclopedia of Archaeal and Bacterial Type Strains, Phase II (KMG-II): from individual species to whole genera.</title>
        <authorList>
            <person name="Goeker M."/>
        </authorList>
    </citation>
    <scope>NUCLEOTIDE SEQUENCE [LARGE SCALE GENOMIC DNA]</scope>
    <source>
        <strain evidence="1 2">ATCC 25309</strain>
    </source>
</reference>
<dbReference type="InterPro" id="IPR011050">
    <property type="entry name" value="Pectin_lyase_fold/virulence"/>
</dbReference>
<dbReference type="SUPFAM" id="SSF51126">
    <property type="entry name" value="Pectin lyase-like"/>
    <property type="match status" value="1"/>
</dbReference>
<dbReference type="OrthoDB" id="175317at2"/>
<dbReference type="AlphaFoldDB" id="A0A4R7RZT5"/>
<dbReference type="RefSeq" id="WP_133795721.1">
    <property type="nucleotide sequence ID" value="NZ_SOCA01000004.1"/>
</dbReference>
<dbReference type="Proteomes" id="UP000295662">
    <property type="component" value="Unassembled WGS sequence"/>
</dbReference>
<evidence type="ECO:0008006" key="3">
    <source>
        <dbReference type="Google" id="ProtNLM"/>
    </source>
</evidence>
<keyword evidence="2" id="KW-1185">Reference proteome</keyword>
<protein>
    <recommendedName>
        <fullName evidence="3">Parallel beta helix pectate lyase-like protein</fullName>
    </recommendedName>
</protein>
<dbReference type="InterPro" id="IPR012334">
    <property type="entry name" value="Pectin_lyas_fold"/>
</dbReference>
<comment type="caution">
    <text evidence="1">The sequence shown here is derived from an EMBL/GenBank/DDBJ whole genome shotgun (WGS) entry which is preliminary data.</text>
</comment>
<evidence type="ECO:0000313" key="1">
    <source>
        <dbReference type="EMBL" id="TDU70618.1"/>
    </source>
</evidence>
<evidence type="ECO:0000313" key="2">
    <source>
        <dbReference type="Proteomes" id="UP000295662"/>
    </source>
</evidence>
<accession>A0A4R7RZT5</accession>
<organism evidence="1 2">
    <name type="scientific">Prosthecobacter fusiformis</name>
    <dbReference type="NCBI Taxonomy" id="48464"/>
    <lineage>
        <taxon>Bacteria</taxon>
        <taxon>Pseudomonadati</taxon>
        <taxon>Verrucomicrobiota</taxon>
        <taxon>Verrucomicrobiia</taxon>
        <taxon>Verrucomicrobiales</taxon>
        <taxon>Verrucomicrobiaceae</taxon>
        <taxon>Prosthecobacter</taxon>
    </lineage>
</organism>
<gene>
    <name evidence="1" type="ORF">EI77_02666</name>
</gene>
<proteinExistence type="predicted"/>
<dbReference type="Gene3D" id="2.160.20.10">
    <property type="entry name" value="Single-stranded right-handed beta-helix, Pectin lyase-like"/>
    <property type="match status" value="1"/>
</dbReference>